<dbReference type="InterPro" id="IPR036269">
    <property type="entry name" value="Rho_N_sf"/>
</dbReference>
<accession>A0ABN0RPN2</accession>
<dbReference type="NCBIfam" id="NF006886">
    <property type="entry name" value="PRK09376.1"/>
    <property type="match status" value="1"/>
</dbReference>
<sequence>MFEISDLKAKKLPELQDIAKGLNVPKFKTLKKLDLVYQILDVQAANPKAVEEVVVKEPKPTKAPASAKAKPAEKPKPRPVKRERVLREKPKPKAKEETTTEETKEPVAKKAPAPKKAPVAKNTKPAATEKKPVHRNNQGQQKNNGQHKNQNKKPQHQKNSRDKSNFDKDLKNRYREPEFEFDSIIASEGVLDIMQDGYGFLRSSDYNYLSSPDDIYVSQSQIRLFGLKTGDTVLGNVRPPKEGEKYFPLIKVNKINGIDPQVVRDRVSFEHLTPLFPQEKFNLAEKQSNISNRIIDLFSPIGKGQRGMIVAQPKTGKTMLLKDIANGIAANHPEVYQIVLLIDERPEEVTDMQRNVQGEVIASTFDKEPSEHVRVANIVLEKAKRLVECGHDVVILLDSITRLARAYNTVQPASGKVLSGGVDANALNKPKRFFGAARNIENGGSLSIIATALTETGSKMDEVIFEEFKGTGNMELQLDRKISNRRIFPAIDLTSSSTRRDDLLLDENTIQRMWILRKYLADMNPVEAMEFIEQRIKQTKNNEEFLLTMNQ</sequence>
<dbReference type="InterPro" id="IPR041703">
    <property type="entry name" value="Rho_factor_ATP-bd"/>
</dbReference>
<evidence type="ECO:0000256" key="7">
    <source>
        <dbReference type="ARBA" id="ARBA00023015"/>
    </source>
</evidence>
<organism evidence="14 15">
    <name type="scientific">Cellulophaga geojensis KL-A</name>
    <dbReference type="NCBI Taxonomy" id="1328323"/>
    <lineage>
        <taxon>Bacteria</taxon>
        <taxon>Pseudomonadati</taxon>
        <taxon>Bacteroidota</taxon>
        <taxon>Flavobacteriia</taxon>
        <taxon>Flavobacteriales</taxon>
        <taxon>Flavobacteriaceae</taxon>
        <taxon>Cellulophaga</taxon>
    </lineage>
</organism>
<evidence type="ECO:0000256" key="1">
    <source>
        <dbReference type="ARBA" id="ARBA00022472"/>
    </source>
</evidence>
<feature type="binding site" evidence="9">
    <location>
        <begin position="302"/>
        <end position="307"/>
    </location>
    <ligand>
        <name>ATP</name>
        <dbReference type="ChEBI" id="CHEBI:30616"/>
    </ligand>
</feature>
<evidence type="ECO:0000256" key="2">
    <source>
        <dbReference type="ARBA" id="ARBA00022741"/>
    </source>
</evidence>
<dbReference type="SMART" id="SM00382">
    <property type="entry name" value="AAA"/>
    <property type="match status" value="1"/>
</dbReference>
<dbReference type="PROSITE" id="PS51856">
    <property type="entry name" value="RHO_RNA_BD"/>
    <property type="match status" value="1"/>
</dbReference>
<dbReference type="InterPro" id="IPR011112">
    <property type="entry name" value="Rho-like_N"/>
</dbReference>
<keyword evidence="2 9" id="KW-0547">Nucleotide-binding</keyword>
<feature type="domain" description="Rho RNA-BD" evidence="13">
    <location>
        <begin position="184"/>
        <end position="259"/>
    </location>
</feature>
<evidence type="ECO:0000256" key="5">
    <source>
        <dbReference type="ARBA" id="ARBA00022840"/>
    </source>
</evidence>
<comment type="similarity">
    <text evidence="9 11">Belongs to the Rho family.</text>
</comment>
<dbReference type="Pfam" id="PF00006">
    <property type="entry name" value="ATP-synt_ab"/>
    <property type="match status" value="1"/>
</dbReference>
<dbReference type="InterPro" id="IPR003593">
    <property type="entry name" value="AAA+_ATPase"/>
</dbReference>
<dbReference type="RefSeq" id="WP_034644941.1">
    <property type="nucleotide sequence ID" value="NZ_ARZX01000008.1"/>
</dbReference>
<feature type="compositionally biased region" description="Basic and acidic residues" evidence="12">
    <location>
        <begin position="70"/>
        <end position="108"/>
    </location>
</feature>
<keyword evidence="1 9" id="KW-0806">Transcription termination</keyword>
<comment type="function">
    <text evidence="9">Facilitates transcription termination by a mechanism that involves Rho binding to the nascent RNA, activation of Rho's RNA-dependent ATPase activity, and release of the mRNA from the DNA template.</text>
</comment>
<evidence type="ECO:0000256" key="4">
    <source>
        <dbReference type="ARBA" id="ARBA00022806"/>
    </source>
</evidence>
<evidence type="ECO:0000313" key="14">
    <source>
        <dbReference type="EMBL" id="EWH13747.1"/>
    </source>
</evidence>
<proteinExistence type="inferred from homology"/>
<evidence type="ECO:0000256" key="10">
    <source>
        <dbReference type="NCBIfam" id="TIGR00767"/>
    </source>
</evidence>
<dbReference type="EC" id="3.6.4.-" evidence="9 10"/>
<protein>
    <recommendedName>
        <fullName evidence="9 10">Transcription termination factor Rho</fullName>
        <ecNumber evidence="9 10">3.6.4.-</ecNumber>
    </recommendedName>
    <alternativeName>
        <fullName evidence="9">ATP-dependent helicase Rho</fullName>
    </alternativeName>
</protein>
<feature type="compositionally biased region" description="Low complexity" evidence="12">
    <location>
        <begin position="109"/>
        <end position="126"/>
    </location>
</feature>
<feature type="compositionally biased region" description="Basic and acidic residues" evidence="12">
    <location>
        <begin position="159"/>
        <end position="173"/>
    </location>
</feature>
<dbReference type="InterPro" id="IPR011129">
    <property type="entry name" value="CSD"/>
</dbReference>
<evidence type="ECO:0000256" key="6">
    <source>
        <dbReference type="ARBA" id="ARBA00022884"/>
    </source>
</evidence>
<evidence type="ECO:0000259" key="13">
    <source>
        <dbReference type="PROSITE" id="PS51856"/>
    </source>
</evidence>
<dbReference type="InterPro" id="IPR012340">
    <property type="entry name" value="NA-bd_OB-fold"/>
</dbReference>
<dbReference type="InterPro" id="IPR000194">
    <property type="entry name" value="ATPase_F1/V1/A1_a/bsu_nucl-bd"/>
</dbReference>
<comment type="caution">
    <text evidence="9">Lacks conserved residue(s) required for the propagation of feature annotation.</text>
</comment>
<keyword evidence="15" id="KW-1185">Reference proteome</keyword>
<dbReference type="CDD" id="cd01128">
    <property type="entry name" value="rho_factor_C"/>
    <property type="match status" value="1"/>
</dbReference>
<evidence type="ECO:0000256" key="8">
    <source>
        <dbReference type="ARBA" id="ARBA00023163"/>
    </source>
</evidence>
<dbReference type="SUPFAM" id="SSF52540">
    <property type="entry name" value="P-loop containing nucleoside triphosphate hydrolases"/>
    <property type="match status" value="1"/>
</dbReference>
<dbReference type="InterPro" id="IPR011113">
    <property type="entry name" value="Rho_RNA-bd"/>
</dbReference>
<dbReference type="SMART" id="SM00959">
    <property type="entry name" value="Rho_N"/>
    <property type="match status" value="1"/>
</dbReference>
<feature type="compositionally biased region" description="Low complexity" evidence="12">
    <location>
        <begin position="136"/>
        <end position="148"/>
    </location>
</feature>
<feature type="region of interest" description="Disordered" evidence="12">
    <location>
        <begin position="48"/>
        <end position="173"/>
    </location>
</feature>
<dbReference type="Gene3D" id="3.40.50.300">
    <property type="entry name" value="P-loop containing nucleotide triphosphate hydrolases"/>
    <property type="match status" value="1"/>
</dbReference>
<dbReference type="NCBIfam" id="TIGR00767">
    <property type="entry name" value="rho"/>
    <property type="match status" value="1"/>
</dbReference>
<dbReference type="PANTHER" id="PTHR46425:SF1">
    <property type="entry name" value="TRANSCRIPTION TERMINATION FACTOR RHO"/>
    <property type="match status" value="1"/>
</dbReference>
<evidence type="ECO:0000256" key="3">
    <source>
        <dbReference type="ARBA" id="ARBA00022801"/>
    </source>
</evidence>
<feature type="binding site" evidence="9">
    <location>
        <begin position="314"/>
        <end position="319"/>
    </location>
    <ligand>
        <name>ATP</name>
        <dbReference type="ChEBI" id="CHEBI:30616"/>
    </ligand>
</feature>
<feature type="compositionally biased region" description="Basic residues" evidence="12">
    <location>
        <begin position="149"/>
        <end position="158"/>
    </location>
</feature>
<dbReference type="SUPFAM" id="SSF68912">
    <property type="entry name" value="Rho N-terminal domain-like"/>
    <property type="match status" value="1"/>
</dbReference>
<comment type="subunit">
    <text evidence="9">Homohexamer. The homohexamer assembles into an open ring structure.</text>
</comment>
<dbReference type="EMBL" id="ARZX01000008">
    <property type="protein sequence ID" value="EWH13747.1"/>
    <property type="molecule type" value="Genomic_DNA"/>
</dbReference>
<evidence type="ECO:0000256" key="9">
    <source>
        <dbReference type="HAMAP-Rule" id="MF_01884"/>
    </source>
</evidence>
<dbReference type="Pfam" id="PF07497">
    <property type="entry name" value="Rho_RNA_bind"/>
    <property type="match status" value="1"/>
</dbReference>
<dbReference type="InterPro" id="IPR027417">
    <property type="entry name" value="P-loop_NTPase"/>
</dbReference>
<dbReference type="PANTHER" id="PTHR46425">
    <property type="entry name" value="TRANSCRIPTION TERMINATION FACTOR RHO"/>
    <property type="match status" value="1"/>
</dbReference>
<reference evidence="14 15" key="1">
    <citation type="journal article" date="2014" name="Genome Announc.">
        <title>Draft Genome Sequence of the Carrageenan-Degrading Bacterium Cellulophaga sp. Strain KL-A, Isolated from Decaying Marine Algae.</title>
        <authorList>
            <person name="Shan D."/>
            <person name="Ying J."/>
            <person name="Li X."/>
            <person name="Gao Z."/>
            <person name="Wei G."/>
            <person name="Shao Z."/>
        </authorList>
    </citation>
    <scope>NUCLEOTIDE SEQUENCE [LARGE SCALE GENOMIC DNA]</scope>
    <source>
        <strain evidence="14 15">KL-A</strain>
    </source>
</reference>
<evidence type="ECO:0000256" key="11">
    <source>
        <dbReference type="PROSITE-ProRule" id="PRU01203"/>
    </source>
</evidence>
<dbReference type="SUPFAM" id="SSF50249">
    <property type="entry name" value="Nucleic acid-binding proteins"/>
    <property type="match status" value="1"/>
</dbReference>
<keyword evidence="8 9" id="KW-0804">Transcription</keyword>
<keyword evidence="7 9" id="KW-0805">Transcription regulation</keyword>
<dbReference type="Proteomes" id="UP000019275">
    <property type="component" value="Unassembled WGS sequence"/>
</dbReference>
<keyword evidence="3 9" id="KW-0378">Hydrolase</keyword>
<feature type="binding site" evidence="9">
    <location>
        <position position="345"/>
    </location>
    <ligand>
        <name>ATP</name>
        <dbReference type="ChEBI" id="CHEBI:30616"/>
    </ligand>
</feature>
<dbReference type="HAMAP" id="MF_01884">
    <property type="entry name" value="Rho"/>
    <property type="match status" value="1"/>
</dbReference>
<keyword evidence="6 9" id="KW-0694">RNA-binding</keyword>
<dbReference type="Pfam" id="PF07498">
    <property type="entry name" value="Rho_N"/>
    <property type="match status" value="1"/>
</dbReference>
<dbReference type="InterPro" id="IPR004665">
    <property type="entry name" value="Term_rho"/>
</dbReference>
<evidence type="ECO:0000256" key="12">
    <source>
        <dbReference type="SAM" id="MobiDB-lite"/>
    </source>
</evidence>
<dbReference type="Gene3D" id="2.40.50.140">
    <property type="entry name" value="Nucleic acid-binding proteins"/>
    <property type="match status" value="1"/>
</dbReference>
<keyword evidence="5 9" id="KW-0067">ATP-binding</keyword>
<feature type="compositionally biased region" description="Basic and acidic residues" evidence="12">
    <location>
        <begin position="49"/>
        <end position="60"/>
    </location>
</feature>
<comment type="caution">
    <text evidence="14">The sequence shown here is derived from an EMBL/GenBank/DDBJ whole genome shotgun (WGS) entry which is preliminary data.</text>
</comment>
<gene>
    <name evidence="9 14" type="primary">rho</name>
    <name evidence="14" type="ORF">KLA_08106</name>
</gene>
<name>A0ABN0RPN2_9FLAO</name>
<dbReference type="CDD" id="cd04459">
    <property type="entry name" value="Rho_CSD"/>
    <property type="match status" value="1"/>
</dbReference>
<dbReference type="Gene3D" id="1.10.720.10">
    <property type="match status" value="1"/>
</dbReference>
<keyword evidence="4 9" id="KW-0347">Helicase</keyword>
<evidence type="ECO:0000313" key="15">
    <source>
        <dbReference type="Proteomes" id="UP000019275"/>
    </source>
</evidence>
<dbReference type="SMART" id="SM00357">
    <property type="entry name" value="CSP"/>
    <property type="match status" value="1"/>
</dbReference>